<dbReference type="OrthoDB" id="9811121at2"/>
<dbReference type="RefSeq" id="WP_110609481.1">
    <property type="nucleotide sequence ID" value="NZ_PDOD01000002.1"/>
</dbReference>
<gene>
    <name evidence="4" type="ORF">CR194_09760</name>
</gene>
<dbReference type="InterPro" id="IPR036526">
    <property type="entry name" value="C-N_Hydrolase_sf"/>
</dbReference>
<name>A0A323TEU6_9BACI</name>
<organism evidence="4 5">
    <name type="scientific">Salipaludibacillus keqinensis</name>
    <dbReference type="NCBI Taxonomy" id="2045207"/>
    <lineage>
        <taxon>Bacteria</taxon>
        <taxon>Bacillati</taxon>
        <taxon>Bacillota</taxon>
        <taxon>Bacilli</taxon>
        <taxon>Bacillales</taxon>
        <taxon>Bacillaceae</taxon>
    </lineage>
</organism>
<dbReference type="Gene3D" id="3.60.110.10">
    <property type="entry name" value="Carbon-nitrogen hydrolase"/>
    <property type="match status" value="1"/>
</dbReference>
<evidence type="ECO:0000256" key="2">
    <source>
        <dbReference type="ARBA" id="ARBA00022801"/>
    </source>
</evidence>
<dbReference type="PROSITE" id="PS50263">
    <property type="entry name" value="CN_HYDROLASE"/>
    <property type="match status" value="1"/>
</dbReference>
<evidence type="ECO:0000313" key="5">
    <source>
        <dbReference type="Proteomes" id="UP000248214"/>
    </source>
</evidence>
<evidence type="ECO:0000259" key="3">
    <source>
        <dbReference type="PROSITE" id="PS50263"/>
    </source>
</evidence>
<dbReference type="PANTHER" id="PTHR43674:SF2">
    <property type="entry name" value="BETA-UREIDOPROPIONASE"/>
    <property type="match status" value="1"/>
</dbReference>
<feature type="domain" description="CN hydrolase" evidence="3">
    <location>
        <begin position="2"/>
        <end position="237"/>
    </location>
</feature>
<evidence type="ECO:0000313" key="4">
    <source>
        <dbReference type="EMBL" id="PYZ93449.1"/>
    </source>
</evidence>
<dbReference type="InterPro" id="IPR050345">
    <property type="entry name" value="Aliph_Amidase/BUP"/>
</dbReference>
<sequence length="261" mass="28928">MLKVAGIQMNSTLHEKQKNRKKAINLIKQAAKNGAKIICLPELSMTGYHVNKESIPELAEHTDGETVQVFRDLASQLSVVLIVPFLELDSKNTNNYISAAIIDTDGALCGIHRKSMLWGDEKQMFTPGDKTYQVYETSLCKIGVLICYDIEFPEPARSLAVKGAELLFVPSVWSVPAVSRWDIQLPARALDNSLFVFGVNAAGEHTCGKSKLVSAEGEVMIECNGNSEEIIYGDVDLPSLKTTRKKIPYLKDLPADWRRDC</sequence>
<evidence type="ECO:0000256" key="1">
    <source>
        <dbReference type="ARBA" id="ARBA00010613"/>
    </source>
</evidence>
<dbReference type="PROSITE" id="PS01227">
    <property type="entry name" value="UPF0012"/>
    <property type="match status" value="1"/>
</dbReference>
<dbReference type="PANTHER" id="PTHR43674">
    <property type="entry name" value="NITRILASE C965.09-RELATED"/>
    <property type="match status" value="1"/>
</dbReference>
<dbReference type="Pfam" id="PF00795">
    <property type="entry name" value="CN_hydrolase"/>
    <property type="match status" value="1"/>
</dbReference>
<proteinExistence type="inferred from homology"/>
<dbReference type="InterPro" id="IPR003010">
    <property type="entry name" value="C-N_Hydrolase"/>
</dbReference>
<protein>
    <submittedName>
        <fullName evidence="4">Nitrilase</fullName>
    </submittedName>
</protein>
<dbReference type="EMBL" id="PDOD01000002">
    <property type="protein sequence ID" value="PYZ93449.1"/>
    <property type="molecule type" value="Genomic_DNA"/>
</dbReference>
<reference evidence="4 5" key="1">
    <citation type="submission" date="2017-10" db="EMBL/GenBank/DDBJ databases">
        <title>Bacillus sp. nov., a halophilic bacterium isolated from a Keqin Lake.</title>
        <authorList>
            <person name="Wang H."/>
        </authorList>
    </citation>
    <scope>NUCLEOTIDE SEQUENCE [LARGE SCALE GENOMIC DNA]</scope>
    <source>
        <strain evidence="4 5">KQ-12</strain>
    </source>
</reference>
<comment type="caution">
    <text evidence="4">The sequence shown here is derived from an EMBL/GenBank/DDBJ whole genome shotgun (WGS) entry which is preliminary data.</text>
</comment>
<comment type="similarity">
    <text evidence="1">Belongs to the carbon-nitrogen hydrolase superfamily. NIT1/NIT2 family.</text>
</comment>
<dbReference type="InterPro" id="IPR001110">
    <property type="entry name" value="UPF0012_CS"/>
</dbReference>
<dbReference type="Proteomes" id="UP000248214">
    <property type="component" value="Unassembled WGS sequence"/>
</dbReference>
<dbReference type="GO" id="GO:0016811">
    <property type="term" value="F:hydrolase activity, acting on carbon-nitrogen (but not peptide) bonds, in linear amides"/>
    <property type="evidence" value="ECO:0007669"/>
    <property type="project" value="TreeGrafter"/>
</dbReference>
<dbReference type="SUPFAM" id="SSF56317">
    <property type="entry name" value="Carbon-nitrogen hydrolase"/>
    <property type="match status" value="1"/>
</dbReference>
<keyword evidence="5" id="KW-1185">Reference proteome</keyword>
<keyword evidence="2" id="KW-0378">Hydrolase</keyword>
<dbReference type="AlphaFoldDB" id="A0A323TEU6"/>
<accession>A0A323TEU6</accession>